<dbReference type="EMBL" id="JARKHS020018673">
    <property type="protein sequence ID" value="KAK8772210.1"/>
    <property type="molecule type" value="Genomic_DNA"/>
</dbReference>
<accession>A0AAQ4EC29</accession>
<protein>
    <submittedName>
        <fullName evidence="1">Uncharacterized protein</fullName>
    </submittedName>
</protein>
<dbReference type="AlphaFoldDB" id="A0AAQ4EC29"/>
<reference evidence="1 2" key="1">
    <citation type="journal article" date="2023" name="Arcadia Sci">
        <title>De novo assembly of a long-read Amblyomma americanum tick genome.</title>
        <authorList>
            <person name="Chou S."/>
            <person name="Poskanzer K.E."/>
            <person name="Rollins M."/>
            <person name="Thuy-Boun P.S."/>
        </authorList>
    </citation>
    <scope>NUCLEOTIDE SEQUENCE [LARGE SCALE GENOMIC DNA]</scope>
    <source>
        <strain evidence="1">F_SG_1</strain>
        <tissue evidence="1">Salivary glands</tissue>
    </source>
</reference>
<organism evidence="1 2">
    <name type="scientific">Amblyomma americanum</name>
    <name type="common">Lone star tick</name>
    <dbReference type="NCBI Taxonomy" id="6943"/>
    <lineage>
        <taxon>Eukaryota</taxon>
        <taxon>Metazoa</taxon>
        <taxon>Ecdysozoa</taxon>
        <taxon>Arthropoda</taxon>
        <taxon>Chelicerata</taxon>
        <taxon>Arachnida</taxon>
        <taxon>Acari</taxon>
        <taxon>Parasitiformes</taxon>
        <taxon>Ixodida</taxon>
        <taxon>Ixodoidea</taxon>
        <taxon>Ixodidae</taxon>
        <taxon>Amblyomminae</taxon>
        <taxon>Amblyomma</taxon>
    </lineage>
</organism>
<gene>
    <name evidence="1" type="ORF">V5799_024548</name>
</gene>
<proteinExistence type="predicted"/>
<keyword evidence="2" id="KW-1185">Reference proteome</keyword>
<sequence length="235" mass="27112">MGRRQVWCVFGTFQQDYSAIDLARACDFAFIPLYTRAGQDTLLDDSHADVQKMLAMVHRFPNTSFAISFPHGRIADVMAHLRGSPGRNKLQSYWSMNIFHHAVLDLEVKPWQNRSIQNEVSAVFNLLRYCNDPMKLYLNFSIMADETAYAVPPNFTEYLSVFEVIYTATLKLCEVRRRYGANVSLALFDIECEDWRNACDSTDSQVVAGTNRIRRVYEYSERLTDAFLQNDPFCP</sequence>
<name>A0AAQ4EC29_AMBAM</name>
<comment type="caution">
    <text evidence="1">The sequence shown here is derived from an EMBL/GenBank/DDBJ whole genome shotgun (WGS) entry which is preliminary data.</text>
</comment>
<evidence type="ECO:0000313" key="1">
    <source>
        <dbReference type="EMBL" id="KAK8772210.1"/>
    </source>
</evidence>
<evidence type="ECO:0000313" key="2">
    <source>
        <dbReference type="Proteomes" id="UP001321473"/>
    </source>
</evidence>
<dbReference type="Proteomes" id="UP001321473">
    <property type="component" value="Unassembled WGS sequence"/>
</dbReference>